<protein>
    <submittedName>
        <fullName evidence="1">5'-nucleotidase</fullName>
    </submittedName>
</protein>
<reference evidence="2" key="1">
    <citation type="submission" date="2019-06" db="EMBL/GenBank/DDBJ databases">
        <title>Gordonia isolated from sludge of a wastewater treatment plant.</title>
        <authorList>
            <person name="Tamura T."/>
            <person name="Aoyama K."/>
            <person name="Kang Y."/>
            <person name="Saito S."/>
            <person name="Akiyama N."/>
            <person name="Yazawa K."/>
            <person name="Gonoi T."/>
            <person name="Mikami Y."/>
        </authorList>
    </citation>
    <scope>NUCLEOTIDE SEQUENCE [LARGE SCALE GENOMIC DNA]</scope>
    <source>
        <strain evidence="2">NBRC 107696</strain>
    </source>
</reference>
<dbReference type="SFLD" id="SFLDS00003">
    <property type="entry name" value="Haloacid_Dehalogenase"/>
    <property type="match status" value="1"/>
</dbReference>
<dbReference type="GO" id="GO:0005829">
    <property type="term" value="C:cytosol"/>
    <property type="evidence" value="ECO:0007669"/>
    <property type="project" value="TreeGrafter"/>
</dbReference>
<dbReference type="InterPro" id="IPR041492">
    <property type="entry name" value="HAD_2"/>
</dbReference>
<evidence type="ECO:0000313" key="2">
    <source>
        <dbReference type="Proteomes" id="UP000444960"/>
    </source>
</evidence>
<comment type="caution">
    <text evidence="1">The sequence shown here is derived from an EMBL/GenBank/DDBJ whole genome shotgun (WGS) entry which is preliminary data.</text>
</comment>
<dbReference type="InterPro" id="IPR050155">
    <property type="entry name" value="HAD-like_hydrolase_sf"/>
</dbReference>
<organism evidence="1 2">
    <name type="scientific">Gordonia spumicola</name>
    <dbReference type="NCBI Taxonomy" id="589161"/>
    <lineage>
        <taxon>Bacteria</taxon>
        <taxon>Bacillati</taxon>
        <taxon>Actinomycetota</taxon>
        <taxon>Actinomycetes</taxon>
        <taxon>Mycobacteriales</taxon>
        <taxon>Gordoniaceae</taxon>
        <taxon>Gordonia</taxon>
    </lineage>
</organism>
<dbReference type="Proteomes" id="UP000444960">
    <property type="component" value="Unassembled WGS sequence"/>
</dbReference>
<dbReference type="PANTHER" id="PTHR43434">
    <property type="entry name" value="PHOSPHOGLYCOLATE PHOSPHATASE"/>
    <property type="match status" value="1"/>
</dbReference>
<dbReference type="PANTHER" id="PTHR43434:SF20">
    <property type="entry name" value="5'-NUCLEOTIDASE"/>
    <property type="match status" value="1"/>
</dbReference>
<dbReference type="GO" id="GO:0004713">
    <property type="term" value="F:protein tyrosine kinase activity"/>
    <property type="evidence" value="ECO:0007669"/>
    <property type="project" value="TreeGrafter"/>
</dbReference>
<gene>
    <name evidence="1" type="ORF">nbrc107696_38700</name>
</gene>
<dbReference type="InterPro" id="IPR036412">
    <property type="entry name" value="HAD-like_sf"/>
</dbReference>
<name>A0A7I9VDP8_9ACTN</name>
<dbReference type="EMBL" id="BJOV01000005">
    <property type="protein sequence ID" value="GEE03424.1"/>
    <property type="molecule type" value="Genomic_DNA"/>
</dbReference>
<dbReference type="Gene3D" id="1.10.150.240">
    <property type="entry name" value="Putative phosphatase, domain 2"/>
    <property type="match status" value="1"/>
</dbReference>
<dbReference type="InterPro" id="IPR023198">
    <property type="entry name" value="PGP-like_dom2"/>
</dbReference>
<dbReference type="SUPFAM" id="SSF56784">
    <property type="entry name" value="HAD-like"/>
    <property type="match status" value="1"/>
</dbReference>
<proteinExistence type="predicted"/>
<sequence>MLHVDPADPDTVVLFDLDGTVTDSFVGITTSFRHALTRLGEPVPDEDFWPSIVGPPLVESFALLGIAGDRAADGVRAYRERYDVTGWRENAVFDGMAELLADLAAAGRITAIATSKNEVIARRILEHFELARGFATICGADDAVGRSAKGDVIAEALRRLGVSPTERSIVMVGDRSHDVDGAASCQVPTIGVEWGYAHAGELEAAHDWSGVPDDNRWIVTSVPHLRKVLGV</sequence>
<dbReference type="OrthoDB" id="9776368at2"/>
<dbReference type="Pfam" id="PF13419">
    <property type="entry name" value="HAD_2"/>
    <property type="match status" value="1"/>
</dbReference>
<dbReference type="Gene3D" id="3.40.50.1000">
    <property type="entry name" value="HAD superfamily/HAD-like"/>
    <property type="match status" value="1"/>
</dbReference>
<keyword evidence="2" id="KW-1185">Reference proteome</keyword>
<dbReference type="AlphaFoldDB" id="A0A7I9VDP8"/>
<evidence type="ECO:0000313" key="1">
    <source>
        <dbReference type="EMBL" id="GEE03424.1"/>
    </source>
</evidence>
<dbReference type="SFLD" id="SFLDG01129">
    <property type="entry name" value="C1.5:_HAD__Beta-PGM__Phosphata"/>
    <property type="match status" value="1"/>
</dbReference>
<accession>A0A7I9VDP8</accession>
<dbReference type="InterPro" id="IPR023214">
    <property type="entry name" value="HAD_sf"/>
</dbReference>
<dbReference type="RefSeq" id="WP_161896937.1">
    <property type="nucleotide sequence ID" value="NZ_BJOV01000005.1"/>
</dbReference>